<dbReference type="EMBL" id="CAJNOU010019998">
    <property type="protein sequence ID" value="CAF1584237.1"/>
    <property type="molecule type" value="Genomic_DNA"/>
</dbReference>
<comment type="caution">
    <text evidence="2">The sequence shown here is derived from an EMBL/GenBank/DDBJ whole genome shotgun (WGS) entry which is preliminary data.</text>
</comment>
<reference evidence="2" key="1">
    <citation type="submission" date="2021-02" db="EMBL/GenBank/DDBJ databases">
        <authorList>
            <person name="Nowell W R."/>
        </authorList>
    </citation>
    <scope>NUCLEOTIDE SEQUENCE</scope>
</reference>
<organism evidence="2 3">
    <name type="scientific">Rotaria sordida</name>
    <dbReference type="NCBI Taxonomy" id="392033"/>
    <lineage>
        <taxon>Eukaryota</taxon>
        <taxon>Metazoa</taxon>
        <taxon>Spiralia</taxon>
        <taxon>Gnathifera</taxon>
        <taxon>Rotifera</taxon>
        <taxon>Eurotatoria</taxon>
        <taxon>Bdelloidea</taxon>
        <taxon>Philodinida</taxon>
        <taxon>Philodinidae</taxon>
        <taxon>Rotaria</taxon>
    </lineage>
</organism>
<dbReference type="Proteomes" id="UP000663889">
    <property type="component" value="Unassembled WGS sequence"/>
</dbReference>
<gene>
    <name evidence="2" type="ORF">SEV965_LOCUS39962</name>
</gene>
<evidence type="ECO:0000313" key="3">
    <source>
        <dbReference type="Proteomes" id="UP000663889"/>
    </source>
</evidence>
<proteinExistence type="predicted"/>
<feature type="compositionally biased region" description="Acidic residues" evidence="1">
    <location>
        <begin position="55"/>
        <end position="64"/>
    </location>
</feature>
<accession>A0A815ZF15</accession>
<feature type="region of interest" description="Disordered" evidence="1">
    <location>
        <begin position="14"/>
        <end position="33"/>
    </location>
</feature>
<name>A0A815ZF15_9BILA</name>
<protein>
    <submittedName>
        <fullName evidence="2">Uncharacterized protein</fullName>
    </submittedName>
</protein>
<evidence type="ECO:0000256" key="1">
    <source>
        <dbReference type="SAM" id="MobiDB-lite"/>
    </source>
</evidence>
<feature type="non-terminal residue" evidence="2">
    <location>
        <position position="1"/>
    </location>
</feature>
<dbReference type="AlphaFoldDB" id="A0A815ZF15"/>
<evidence type="ECO:0000313" key="2">
    <source>
        <dbReference type="EMBL" id="CAF1584237.1"/>
    </source>
</evidence>
<feature type="compositionally biased region" description="Basic and acidic residues" evidence="1">
    <location>
        <begin position="66"/>
        <end position="82"/>
    </location>
</feature>
<feature type="region of interest" description="Disordered" evidence="1">
    <location>
        <begin position="50"/>
        <end position="82"/>
    </location>
</feature>
<sequence>TNFVSNFLLGQHKHDLLNQQTTNPTPDAYDYDRHNSNLYSRLLNRVSSRRRYSDSDSDYLDPNDTDYLRRSNFDRDGNRKGE</sequence>